<organism evidence="2">
    <name type="scientific">Octopus bimaculoides</name>
    <name type="common">California two-spotted octopus</name>
    <dbReference type="NCBI Taxonomy" id="37653"/>
    <lineage>
        <taxon>Eukaryota</taxon>
        <taxon>Metazoa</taxon>
        <taxon>Spiralia</taxon>
        <taxon>Lophotrochozoa</taxon>
        <taxon>Mollusca</taxon>
        <taxon>Cephalopoda</taxon>
        <taxon>Coleoidea</taxon>
        <taxon>Octopodiformes</taxon>
        <taxon>Octopoda</taxon>
        <taxon>Incirrata</taxon>
        <taxon>Octopodidae</taxon>
        <taxon>Octopus</taxon>
    </lineage>
</organism>
<protein>
    <submittedName>
        <fullName evidence="2">Uncharacterized protein</fullName>
    </submittedName>
</protein>
<name>A0A0L8FL29_OCTBM</name>
<reference evidence="2" key="1">
    <citation type="submission" date="2015-07" db="EMBL/GenBank/DDBJ databases">
        <title>MeaNS - Measles Nucleotide Surveillance Program.</title>
        <authorList>
            <person name="Tran T."/>
            <person name="Druce J."/>
        </authorList>
    </citation>
    <scope>NUCLEOTIDE SEQUENCE</scope>
    <source>
        <strain evidence="2">UCB-OBI-ISO-001</strain>
        <tissue evidence="2">Gonad</tissue>
    </source>
</reference>
<proteinExistence type="predicted"/>
<gene>
    <name evidence="2" type="ORF">OCBIM_22015676mg</name>
</gene>
<feature type="region of interest" description="Disordered" evidence="1">
    <location>
        <begin position="22"/>
        <end position="55"/>
    </location>
</feature>
<accession>A0A0L8FL29</accession>
<dbReference type="AlphaFoldDB" id="A0A0L8FL29"/>
<dbReference type="EMBL" id="KQ429470">
    <property type="protein sequence ID" value="KOF65376.1"/>
    <property type="molecule type" value="Genomic_DNA"/>
</dbReference>
<sequence>MKNATEAVVELVTREWLLTASDRNGGQKRKEKKNLDKSLLDNESATDLESAQIEN</sequence>
<feature type="compositionally biased region" description="Polar residues" evidence="1">
    <location>
        <begin position="41"/>
        <end position="55"/>
    </location>
</feature>
<dbReference type="EMBL" id="KQ429470">
    <property type="protein sequence ID" value="KOF65375.1"/>
    <property type="molecule type" value="Genomic_DNA"/>
</dbReference>
<evidence type="ECO:0000256" key="1">
    <source>
        <dbReference type="SAM" id="MobiDB-lite"/>
    </source>
</evidence>
<dbReference type="EMBL" id="KQ429470">
    <property type="protein sequence ID" value="KOF65377.1"/>
    <property type="molecule type" value="Genomic_DNA"/>
</dbReference>
<evidence type="ECO:0000313" key="2">
    <source>
        <dbReference type="EMBL" id="KOF65377.1"/>
    </source>
</evidence>